<evidence type="ECO:0000313" key="2">
    <source>
        <dbReference type="Proteomes" id="UP000077266"/>
    </source>
</evidence>
<keyword evidence="2" id="KW-1185">Reference proteome</keyword>
<accession>A0A165Z2T8</accession>
<dbReference type="Proteomes" id="UP000077266">
    <property type="component" value="Unassembled WGS sequence"/>
</dbReference>
<reference evidence="1 2" key="1">
    <citation type="journal article" date="2016" name="Mol. Biol. Evol.">
        <title>Comparative Genomics of Early-Diverging Mushroom-Forming Fungi Provides Insights into the Origins of Lignocellulose Decay Capabilities.</title>
        <authorList>
            <person name="Nagy L.G."/>
            <person name="Riley R."/>
            <person name="Tritt A."/>
            <person name="Adam C."/>
            <person name="Daum C."/>
            <person name="Floudas D."/>
            <person name="Sun H."/>
            <person name="Yadav J.S."/>
            <person name="Pangilinan J."/>
            <person name="Larsson K.H."/>
            <person name="Matsuura K."/>
            <person name="Barry K."/>
            <person name="Labutti K."/>
            <person name="Kuo R."/>
            <person name="Ohm R.A."/>
            <person name="Bhattacharya S.S."/>
            <person name="Shirouzu T."/>
            <person name="Yoshinaga Y."/>
            <person name="Martin F.M."/>
            <person name="Grigoriev I.V."/>
            <person name="Hibbett D.S."/>
        </authorList>
    </citation>
    <scope>NUCLEOTIDE SEQUENCE [LARGE SCALE GENOMIC DNA]</scope>
    <source>
        <strain evidence="1 2">HHB12029</strain>
    </source>
</reference>
<evidence type="ECO:0000313" key="1">
    <source>
        <dbReference type="EMBL" id="KZV78869.1"/>
    </source>
</evidence>
<sequence>MSIAPGTSGAAQVEAGSDHTIVQNATARLNAENAPLSSQSSIPWTAGCRLGDGVDALTGAIRGRAVADFAVEFPTGPVTPGDGVPSTVYTTLHLCHSSNSTATAFSKALCANVQMRVSDSVPIPPLSAGVGFSRSALETVQHSSDIFSLLVRTDFIISPEGLHRGRYQLTSAAREALETGSIEDFGRRFGEYFISGYQRATRYEAVLVFRCTSSSSRSAALESLRAHFGVDTTNPAVALVDGARDVQRMSQLFASEDDVRMHTFSEHVSAKAMASAATPASVKALLGDWKSLCDAALPQPVIAILLPLYRVAGIAESKLPTYLDIALSRFSSLAKLRELVDHCTLVSSTLRTSTPALTALRSDLDRLSGSNVSALHSTESDLDPLISRAMTLKQHFDSIAELYDFYFVLVKLRTEAFQPDPPSSILRDYGRQQAISALKVECLPVPVAASKRLLALPWKRSIHSFRVPQANQYASSRVIGLRLRWGGRGRWLPLTPTILDGLEQLGISFSSGTLSKEQWDVEIFYVRDETLDALARTL</sequence>
<dbReference type="AlphaFoldDB" id="A0A165Z2T8"/>
<proteinExistence type="predicted"/>
<dbReference type="InParanoid" id="A0A165Z2T8"/>
<organism evidence="1 2">
    <name type="scientific">Exidia glandulosa HHB12029</name>
    <dbReference type="NCBI Taxonomy" id="1314781"/>
    <lineage>
        <taxon>Eukaryota</taxon>
        <taxon>Fungi</taxon>
        <taxon>Dikarya</taxon>
        <taxon>Basidiomycota</taxon>
        <taxon>Agaricomycotina</taxon>
        <taxon>Agaricomycetes</taxon>
        <taxon>Auriculariales</taxon>
        <taxon>Exidiaceae</taxon>
        <taxon>Exidia</taxon>
    </lineage>
</organism>
<gene>
    <name evidence="1" type="ORF">EXIGLDRAFT_847084</name>
</gene>
<protein>
    <submittedName>
        <fullName evidence="1">Uncharacterized protein</fullName>
    </submittedName>
</protein>
<dbReference type="EMBL" id="KV426736">
    <property type="protein sequence ID" value="KZV78869.1"/>
    <property type="molecule type" value="Genomic_DNA"/>
</dbReference>
<name>A0A165Z2T8_EXIGL</name>